<evidence type="ECO:0000256" key="3">
    <source>
        <dbReference type="ARBA" id="ARBA00038088"/>
    </source>
</evidence>
<dbReference type="Pfam" id="PF00004">
    <property type="entry name" value="AAA"/>
    <property type="match status" value="1"/>
</dbReference>
<evidence type="ECO:0000313" key="6">
    <source>
        <dbReference type="EMBL" id="NVZ08329.1"/>
    </source>
</evidence>
<organism evidence="6 7">
    <name type="scientific">Allochromatium humboldtianum</name>
    <dbReference type="NCBI Taxonomy" id="504901"/>
    <lineage>
        <taxon>Bacteria</taxon>
        <taxon>Pseudomonadati</taxon>
        <taxon>Pseudomonadota</taxon>
        <taxon>Gammaproteobacteria</taxon>
        <taxon>Chromatiales</taxon>
        <taxon>Chromatiaceae</taxon>
        <taxon>Allochromatium</taxon>
    </lineage>
</organism>
<evidence type="ECO:0000313" key="7">
    <source>
        <dbReference type="Proteomes" id="UP000592294"/>
    </source>
</evidence>
<name>A0A850R147_9GAMM</name>
<dbReference type="InterPro" id="IPR027417">
    <property type="entry name" value="P-loop_NTPase"/>
</dbReference>
<dbReference type="RefSeq" id="WP_176975113.1">
    <property type="nucleotide sequence ID" value="NZ_JABZEO010000002.1"/>
</dbReference>
<feature type="domain" description="AAA+ ATPase" evidence="5">
    <location>
        <begin position="263"/>
        <end position="396"/>
    </location>
</feature>
<evidence type="ECO:0000256" key="2">
    <source>
        <dbReference type="ARBA" id="ARBA00022840"/>
    </source>
</evidence>
<protein>
    <recommendedName>
        <fullName evidence="4">Uncharacterized AAA domain-containing protein ycf46</fullName>
    </recommendedName>
</protein>
<evidence type="ECO:0000256" key="4">
    <source>
        <dbReference type="ARBA" id="ARBA00040480"/>
    </source>
</evidence>
<dbReference type="SUPFAM" id="SSF52540">
    <property type="entry name" value="P-loop containing nucleoside triphosphate hydrolases"/>
    <property type="match status" value="1"/>
</dbReference>
<dbReference type="PANTHER" id="PTHR42960:SF1">
    <property type="entry name" value="YCF46 PROTEIN"/>
    <property type="match status" value="1"/>
</dbReference>
<dbReference type="GO" id="GO:0016887">
    <property type="term" value="F:ATP hydrolysis activity"/>
    <property type="evidence" value="ECO:0007669"/>
    <property type="project" value="InterPro"/>
</dbReference>
<dbReference type="EMBL" id="JABZEO010000002">
    <property type="protein sequence ID" value="NVZ08329.1"/>
    <property type="molecule type" value="Genomic_DNA"/>
</dbReference>
<keyword evidence="7" id="KW-1185">Reference proteome</keyword>
<dbReference type="GO" id="GO:0005524">
    <property type="term" value="F:ATP binding"/>
    <property type="evidence" value="ECO:0007669"/>
    <property type="project" value="UniProtKB-KW"/>
</dbReference>
<dbReference type="SMART" id="SM00382">
    <property type="entry name" value="AAA"/>
    <property type="match status" value="1"/>
</dbReference>
<keyword evidence="1" id="KW-0547">Nucleotide-binding</keyword>
<dbReference type="Proteomes" id="UP000592294">
    <property type="component" value="Unassembled WGS sequence"/>
</dbReference>
<accession>A0A850R147</accession>
<reference evidence="6 7" key="1">
    <citation type="submission" date="2020-06" db="EMBL/GenBank/DDBJ databases">
        <title>Whole-genome sequence of Allochromatium humboldtianum DSM 21881, type strain.</title>
        <authorList>
            <person name="Kyndt J.A."/>
            <person name="Meyer T.E."/>
        </authorList>
    </citation>
    <scope>NUCLEOTIDE SEQUENCE [LARGE SCALE GENOMIC DNA]</scope>
    <source>
        <strain evidence="6 7">DSM 21881</strain>
    </source>
</reference>
<evidence type="ECO:0000256" key="1">
    <source>
        <dbReference type="ARBA" id="ARBA00022741"/>
    </source>
</evidence>
<dbReference type="InterPro" id="IPR003959">
    <property type="entry name" value="ATPase_AAA_core"/>
</dbReference>
<dbReference type="Gene3D" id="3.40.50.300">
    <property type="entry name" value="P-loop containing nucleotide triphosphate hydrolases"/>
    <property type="match status" value="1"/>
</dbReference>
<comment type="similarity">
    <text evidence="3">Belongs to the AAA ATPase family. Highly divergent.</text>
</comment>
<gene>
    <name evidence="6" type="ORF">HW932_03540</name>
</gene>
<dbReference type="PANTHER" id="PTHR42960">
    <property type="entry name" value="YCF46 PROTEIN"/>
    <property type="match status" value="1"/>
</dbReference>
<dbReference type="InterPro" id="IPR003593">
    <property type="entry name" value="AAA+_ATPase"/>
</dbReference>
<sequence>MTPDLHDLELLLRSDTPIILIESIEEPRVVELFSRLALRISEPGFRWTVTDGLRRIEYDSEPQRMLAEPTEVLRHIRVTPQRGLYLLLDFHPYLDTPLHVRLLKEIAQGYGGLPRTLVLLSHALEAPPELRHLSARFTLRLPDRNRLMALIREEAKSWQQVTNQGAVRATRESVNQLANNLLGITESDARRLIRNAIRRDGAITQDDVAAVRRAKYELLSPEGIISFEYDTRSFADIAGLSNLKRWIERRRAAFLDPERQRDHPRGLLLLGVQGGGKSLAAKAVAGYFGVPLLRLDFGALYNKYIGETERNLRKALETADLMAPCVLWLDEIEKGVATGSEDEGVGRRVLGTLLTWMAERRSRVFLAATANDIQRLPPELIRKGRLDEIFFVDLPTAEIRRDIFAIHLRQRGLNPSDFDLDALAEASEGFTGAGIEQVVVSARFADSTSEAPTAITTETLLNELANTQPLSVVMDAQIERLRTWAQGRTVPAHGAIDPSRA</sequence>
<dbReference type="Gene3D" id="1.10.8.60">
    <property type="match status" value="1"/>
</dbReference>
<keyword evidence="2" id="KW-0067">ATP-binding</keyword>
<comment type="caution">
    <text evidence="6">The sequence shown here is derived from an EMBL/GenBank/DDBJ whole genome shotgun (WGS) entry which is preliminary data.</text>
</comment>
<evidence type="ECO:0000259" key="5">
    <source>
        <dbReference type="SMART" id="SM00382"/>
    </source>
</evidence>
<dbReference type="InterPro" id="IPR052381">
    <property type="entry name" value="AAA_domain_protein"/>
</dbReference>
<proteinExistence type="inferred from homology"/>
<dbReference type="AlphaFoldDB" id="A0A850R147"/>